<dbReference type="Gramene" id="CDY28178">
    <property type="protein sequence ID" value="CDY28178"/>
    <property type="gene ID" value="GSBRNA2T00039894001"/>
</dbReference>
<gene>
    <name evidence="10" type="primary">BnaA01g06710D</name>
    <name evidence="10" type="ORF">GSBRNA2T00039894001</name>
</gene>
<dbReference type="Proteomes" id="UP000028999">
    <property type="component" value="Unassembled WGS sequence"/>
</dbReference>
<dbReference type="PaxDb" id="3708-A0A078GU47"/>
<evidence type="ECO:0000259" key="9">
    <source>
        <dbReference type="SMART" id="SM00198"/>
    </source>
</evidence>
<feature type="signal peptide" evidence="8">
    <location>
        <begin position="1"/>
        <end position="30"/>
    </location>
</feature>
<dbReference type="GO" id="GO:0005615">
    <property type="term" value="C:extracellular space"/>
    <property type="evidence" value="ECO:0000318"/>
    <property type="project" value="GO_Central"/>
</dbReference>
<keyword evidence="5" id="KW-1015">Disulfide bond</keyword>
<accession>A0A078GU47</accession>
<dbReference type="FunFam" id="3.40.33.10:FF:000006">
    <property type="entry name" value="Putative pathogenesis-related protein 1"/>
    <property type="match status" value="1"/>
</dbReference>
<dbReference type="STRING" id="3708.A0A078GU47"/>
<dbReference type="PROSITE" id="PS51257">
    <property type="entry name" value="PROKAR_LIPOPROTEIN"/>
    <property type="match status" value="1"/>
</dbReference>
<dbReference type="InterPro" id="IPR035940">
    <property type="entry name" value="CAP_sf"/>
</dbReference>
<organism evidence="10 11">
    <name type="scientific">Brassica napus</name>
    <name type="common">Rape</name>
    <dbReference type="NCBI Taxonomy" id="3708"/>
    <lineage>
        <taxon>Eukaryota</taxon>
        <taxon>Viridiplantae</taxon>
        <taxon>Streptophyta</taxon>
        <taxon>Embryophyta</taxon>
        <taxon>Tracheophyta</taxon>
        <taxon>Spermatophyta</taxon>
        <taxon>Magnoliopsida</taxon>
        <taxon>eudicotyledons</taxon>
        <taxon>Gunneridae</taxon>
        <taxon>Pentapetalae</taxon>
        <taxon>rosids</taxon>
        <taxon>malvids</taxon>
        <taxon>Brassicales</taxon>
        <taxon>Brassicaceae</taxon>
        <taxon>Brassiceae</taxon>
        <taxon>Brassica</taxon>
    </lineage>
</organism>
<evidence type="ECO:0000256" key="6">
    <source>
        <dbReference type="ARBA" id="ARBA00023265"/>
    </source>
</evidence>
<dbReference type="CDD" id="cd05381">
    <property type="entry name" value="CAP_PR-1"/>
    <property type="match status" value="1"/>
</dbReference>
<dbReference type="EMBL" id="LK032216">
    <property type="protein sequence ID" value="CDY28178.1"/>
    <property type="molecule type" value="Genomic_DNA"/>
</dbReference>
<dbReference type="PRINTS" id="PR00838">
    <property type="entry name" value="V5ALLERGEN"/>
</dbReference>
<comment type="similarity">
    <text evidence="2">Belongs to the CRISP family.</text>
</comment>
<keyword evidence="6" id="KW-0568">Pathogenesis-related protein</keyword>
<evidence type="ECO:0000256" key="7">
    <source>
        <dbReference type="ARBA" id="ARBA00073092"/>
    </source>
</evidence>
<dbReference type="SMR" id="A0A078GU47"/>
<keyword evidence="4" id="KW-0611">Plant defense</keyword>
<evidence type="ECO:0000256" key="8">
    <source>
        <dbReference type="SAM" id="SignalP"/>
    </source>
</evidence>
<dbReference type="KEGG" id="bna:106372290"/>
<evidence type="ECO:0000256" key="4">
    <source>
        <dbReference type="ARBA" id="ARBA00022821"/>
    </source>
</evidence>
<dbReference type="OrthoDB" id="337038at2759"/>
<feature type="chain" id="PRO_5044539512" description="Pathogenesis-related protein 1" evidence="8">
    <location>
        <begin position="31"/>
        <end position="168"/>
    </location>
</feature>
<dbReference type="InterPro" id="IPR002413">
    <property type="entry name" value="V5_allergen-like"/>
</dbReference>
<evidence type="ECO:0000256" key="1">
    <source>
        <dbReference type="ARBA" id="ARBA00003143"/>
    </source>
</evidence>
<evidence type="ECO:0000256" key="3">
    <source>
        <dbReference type="ARBA" id="ARBA00022729"/>
    </source>
</evidence>
<dbReference type="OMA" id="YNGMPIT"/>
<dbReference type="PRINTS" id="PR00837">
    <property type="entry name" value="V5TPXLIKE"/>
</dbReference>
<proteinExistence type="inferred from homology"/>
<keyword evidence="11" id="KW-1185">Reference proteome</keyword>
<dbReference type="PROSITE" id="PS01009">
    <property type="entry name" value="CRISP_1"/>
    <property type="match status" value="1"/>
</dbReference>
<dbReference type="GO" id="GO:0098542">
    <property type="term" value="P:defense response to other organism"/>
    <property type="evidence" value="ECO:0007669"/>
    <property type="project" value="UniProtKB-ARBA"/>
</dbReference>
<keyword evidence="3 8" id="KW-0732">Signal</keyword>
<dbReference type="InterPro" id="IPR018244">
    <property type="entry name" value="Allrgn_V5/Tpx1_CS"/>
</dbReference>
<evidence type="ECO:0000256" key="2">
    <source>
        <dbReference type="ARBA" id="ARBA00009923"/>
    </source>
</evidence>
<dbReference type="InterPro" id="IPR014044">
    <property type="entry name" value="CAP_dom"/>
</dbReference>
<comment type="function">
    <text evidence="1">Probably involved in the defense reaction of plants against pathogens.</text>
</comment>
<dbReference type="Gene3D" id="3.40.33.10">
    <property type="entry name" value="CAP"/>
    <property type="match status" value="1"/>
</dbReference>
<evidence type="ECO:0000313" key="10">
    <source>
        <dbReference type="EMBL" id="CDY28178.1"/>
    </source>
</evidence>
<dbReference type="SUPFAM" id="SSF55797">
    <property type="entry name" value="PR-1-like"/>
    <property type="match status" value="1"/>
</dbReference>
<dbReference type="SMART" id="SM00198">
    <property type="entry name" value="SCP"/>
    <property type="match status" value="1"/>
</dbReference>
<dbReference type="AlphaFoldDB" id="A0A078GU47"/>
<evidence type="ECO:0000256" key="5">
    <source>
        <dbReference type="ARBA" id="ARBA00023157"/>
    </source>
</evidence>
<dbReference type="Pfam" id="PF00188">
    <property type="entry name" value="CAP"/>
    <property type="match status" value="1"/>
</dbReference>
<dbReference type="PROSITE" id="PS01010">
    <property type="entry name" value="CRISP_2"/>
    <property type="match status" value="1"/>
</dbReference>
<evidence type="ECO:0000313" key="11">
    <source>
        <dbReference type="Proteomes" id="UP000028999"/>
    </source>
</evidence>
<name>A0A078GU47_BRANA</name>
<protein>
    <recommendedName>
        <fullName evidence="7">Pathogenesis-related protein 1</fullName>
    </recommendedName>
</protein>
<sequence length="168" mass="19093">MASPKHINRFSSAFAALILILVACFHCVDAANYQQQFVGPQNAARARLRLKPLKWDAKLARYAQWWANQRRRDCALIHSNGPYGENLFWGSGKRWSPVQAANGWLSEARSYNYYSNSCRAEMCGHYTQIVWKNTQRIGCAHVICNGGRGVLFACNYFPPGNFLGVRPY</sequence>
<dbReference type="InterPro" id="IPR001283">
    <property type="entry name" value="CRISP-related"/>
</dbReference>
<reference evidence="10 11" key="1">
    <citation type="journal article" date="2014" name="Science">
        <title>Plant genetics. Early allopolyploid evolution in the post-Neolithic Brassica napus oilseed genome.</title>
        <authorList>
            <person name="Chalhoub B."/>
            <person name="Denoeud F."/>
            <person name="Liu S."/>
            <person name="Parkin I.A."/>
            <person name="Tang H."/>
            <person name="Wang X."/>
            <person name="Chiquet J."/>
            <person name="Belcram H."/>
            <person name="Tong C."/>
            <person name="Samans B."/>
            <person name="Correa M."/>
            <person name="Da Silva C."/>
            <person name="Just J."/>
            <person name="Falentin C."/>
            <person name="Koh C.S."/>
            <person name="Le Clainche I."/>
            <person name="Bernard M."/>
            <person name="Bento P."/>
            <person name="Noel B."/>
            <person name="Labadie K."/>
            <person name="Alberti A."/>
            <person name="Charles M."/>
            <person name="Arnaud D."/>
            <person name="Guo H."/>
            <person name="Daviaud C."/>
            <person name="Alamery S."/>
            <person name="Jabbari K."/>
            <person name="Zhao M."/>
            <person name="Edger P.P."/>
            <person name="Chelaifa H."/>
            <person name="Tack D."/>
            <person name="Lassalle G."/>
            <person name="Mestiri I."/>
            <person name="Schnel N."/>
            <person name="Le Paslier M.C."/>
            <person name="Fan G."/>
            <person name="Renault V."/>
            <person name="Bayer P.E."/>
            <person name="Golicz A.A."/>
            <person name="Manoli S."/>
            <person name="Lee T.H."/>
            <person name="Thi V.H."/>
            <person name="Chalabi S."/>
            <person name="Hu Q."/>
            <person name="Fan C."/>
            <person name="Tollenaere R."/>
            <person name="Lu Y."/>
            <person name="Battail C."/>
            <person name="Shen J."/>
            <person name="Sidebottom C.H."/>
            <person name="Wang X."/>
            <person name="Canaguier A."/>
            <person name="Chauveau A."/>
            <person name="Berard A."/>
            <person name="Deniot G."/>
            <person name="Guan M."/>
            <person name="Liu Z."/>
            <person name="Sun F."/>
            <person name="Lim Y.P."/>
            <person name="Lyons E."/>
            <person name="Town C.D."/>
            <person name="Bancroft I."/>
            <person name="Wang X."/>
            <person name="Meng J."/>
            <person name="Ma J."/>
            <person name="Pires J.C."/>
            <person name="King G.J."/>
            <person name="Brunel D."/>
            <person name="Delourme R."/>
            <person name="Renard M."/>
            <person name="Aury J.M."/>
            <person name="Adams K.L."/>
            <person name="Batley J."/>
            <person name="Snowdon R.J."/>
            <person name="Tost J."/>
            <person name="Edwards D."/>
            <person name="Zhou Y."/>
            <person name="Hua W."/>
            <person name="Sharpe A.G."/>
            <person name="Paterson A.H."/>
            <person name="Guan C."/>
            <person name="Wincker P."/>
        </authorList>
    </citation>
    <scope>NUCLEOTIDE SEQUENCE [LARGE SCALE GENOMIC DNA]</scope>
    <source>
        <strain evidence="11">cv. Darmor-bzh</strain>
    </source>
</reference>
<dbReference type="PANTHER" id="PTHR10334">
    <property type="entry name" value="CYSTEINE-RICH SECRETORY PROTEIN-RELATED"/>
    <property type="match status" value="1"/>
</dbReference>
<feature type="domain" description="SCP" evidence="9">
    <location>
        <begin position="32"/>
        <end position="164"/>
    </location>
</feature>